<dbReference type="SUPFAM" id="SSF46785">
    <property type="entry name" value="Winged helix' DNA-binding domain"/>
    <property type="match status" value="1"/>
</dbReference>
<evidence type="ECO:0000313" key="3">
    <source>
        <dbReference type="Proteomes" id="UP000539111"/>
    </source>
</evidence>
<dbReference type="AlphaFoldDB" id="A0A7Z0D4P2"/>
<organism evidence="2 3">
    <name type="scientific">Spelaeicoccus albus</name>
    <dbReference type="NCBI Taxonomy" id="1280376"/>
    <lineage>
        <taxon>Bacteria</taxon>
        <taxon>Bacillati</taxon>
        <taxon>Actinomycetota</taxon>
        <taxon>Actinomycetes</taxon>
        <taxon>Micrococcales</taxon>
        <taxon>Brevibacteriaceae</taxon>
        <taxon>Spelaeicoccus</taxon>
    </lineage>
</organism>
<keyword evidence="3" id="KW-1185">Reference proteome</keyword>
<dbReference type="PANTHER" id="PTHR34293:SF1">
    <property type="entry name" value="HTH-TYPE TRANSCRIPTIONAL REGULATOR TRMBL2"/>
    <property type="match status" value="1"/>
</dbReference>
<dbReference type="Gene3D" id="1.10.10.10">
    <property type="entry name" value="Winged helix-like DNA-binding domain superfamily/Winged helix DNA-binding domain"/>
    <property type="match status" value="1"/>
</dbReference>
<dbReference type="Pfam" id="PF01978">
    <property type="entry name" value="TrmB"/>
    <property type="match status" value="1"/>
</dbReference>
<evidence type="ECO:0000313" key="2">
    <source>
        <dbReference type="EMBL" id="NYI68819.1"/>
    </source>
</evidence>
<dbReference type="InterPro" id="IPR036390">
    <property type="entry name" value="WH_DNA-bd_sf"/>
</dbReference>
<dbReference type="PANTHER" id="PTHR34293">
    <property type="entry name" value="HTH-TYPE TRANSCRIPTIONAL REGULATOR TRMBL2"/>
    <property type="match status" value="1"/>
</dbReference>
<feature type="domain" description="Transcription regulator TrmB N-terminal" evidence="1">
    <location>
        <begin position="17"/>
        <end position="72"/>
    </location>
</feature>
<gene>
    <name evidence="2" type="ORF">BJY26_003125</name>
</gene>
<accession>A0A7Z0D4P2</accession>
<evidence type="ECO:0000259" key="1">
    <source>
        <dbReference type="Pfam" id="PF01978"/>
    </source>
</evidence>
<protein>
    <submittedName>
        <fullName evidence="2">Putative transcriptional regulator</fullName>
    </submittedName>
</protein>
<sequence>MSTDFDNRRSMWESVTQLGLDGKEARFYLTVLSHDGLTVADAAELSDVSRTNAYDITKRLVQRGLIDVTETSREQGQGRRARSTLSAADPQRLIDESIQHRKVLDDLVPQLKAMRRKSGARPRVRYLEGSVGIRTALFETLSWQSPLKGILSMRDLLTEPGQEAMTEYIEGRKENNLTLQVVRSPGKDYSHGWPTSTEELRETRYAPPKYVFSMSMFIGYNTVAVVSPPDENFAMMIDSAEYAQMQLNLWEILWASSSTASPEAN</sequence>
<dbReference type="InterPro" id="IPR036388">
    <property type="entry name" value="WH-like_DNA-bd_sf"/>
</dbReference>
<dbReference type="InterPro" id="IPR002831">
    <property type="entry name" value="Tscrpt_reg_TrmB_N"/>
</dbReference>
<dbReference type="Proteomes" id="UP000539111">
    <property type="component" value="Unassembled WGS sequence"/>
</dbReference>
<dbReference type="EMBL" id="JACBZP010000001">
    <property type="protein sequence ID" value="NYI68819.1"/>
    <property type="molecule type" value="Genomic_DNA"/>
</dbReference>
<name>A0A7Z0D4P2_9MICO</name>
<reference evidence="2 3" key="1">
    <citation type="submission" date="2020-07" db="EMBL/GenBank/DDBJ databases">
        <title>Sequencing the genomes of 1000 actinobacteria strains.</title>
        <authorList>
            <person name="Klenk H.-P."/>
        </authorList>
    </citation>
    <scope>NUCLEOTIDE SEQUENCE [LARGE SCALE GENOMIC DNA]</scope>
    <source>
        <strain evidence="2 3">DSM 26341</strain>
    </source>
</reference>
<comment type="caution">
    <text evidence="2">The sequence shown here is derived from an EMBL/GenBank/DDBJ whole genome shotgun (WGS) entry which is preliminary data.</text>
</comment>
<dbReference type="InterPro" id="IPR051797">
    <property type="entry name" value="TrmB-like"/>
</dbReference>
<proteinExistence type="predicted"/>